<evidence type="ECO:0000256" key="1">
    <source>
        <dbReference type="SAM" id="MobiDB-lite"/>
    </source>
</evidence>
<name>A0A7W2IVQ4_9VIBR</name>
<dbReference type="EMBL" id="JACFYF010000281">
    <property type="protein sequence ID" value="MBA5764871.1"/>
    <property type="molecule type" value="Genomic_DNA"/>
</dbReference>
<reference evidence="2 3" key="1">
    <citation type="submission" date="2020-07" db="EMBL/GenBank/DDBJ databases">
        <title>Vibrio marinisediminis sp. nov., isolated from marine sediment.</title>
        <authorList>
            <person name="Ji X."/>
        </authorList>
    </citation>
    <scope>NUCLEOTIDE SEQUENCE [LARGE SCALE GENOMIC DNA]</scope>
    <source>
        <strain evidence="2 3">404</strain>
    </source>
</reference>
<accession>A0A7W2IVQ4</accession>
<comment type="caution">
    <text evidence="2">The sequence shown here is derived from an EMBL/GenBank/DDBJ whole genome shotgun (WGS) entry which is preliminary data.</text>
</comment>
<dbReference type="AlphaFoldDB" id="A0A7W2IVQ4"/>
<organism evidence="2 3">
    <name type="scientific">Vibrio marinisediminis</name>
    <dbReference type="NCBI Taxonomy" id="2758441"/>
    <lineage>
        <taxon>Bacteria</taxon>
        <taxon>Pseudomonadati</taxon>
        <taxon>Pseudomonadota</taxon>
        <taxon>Gammaproteobacteria</taxon>
        <taxon>Vibrionales</taxon>
        <taxon>Vibrionaceae</taxon>
        <taxon>Vibrio</taxon>
    </lineage>
</organism>
<protein>
    <submittedName>
        <fullName evidence="2">Uncharacterized protein</fullName>
    </submittedName>
</protein>
<dbReference type="Proteomes" id="UP000571701">
    <property type="component" value="Unassembled WGS sequence"/>
</dbReference>
<evidence type="ECO:0000313" key="3">
    <source>
        <dbReference type="Proteomes" id="UP000571701"/>
    </source>
</evidence>
<feature type="compositionally biased region" description="Polar residues" evidence="1">
    <location>
        <begin position="1"/>
        <end position="12"/>
    </location>
</feature>
<feature type="region of interest" description="Disordered" evidence="1">
    <location>
        <begin position="1"/>
        <end position="26"/>
    </location>
</feature>
<evidence type="ECO:0000313" key="2">
    <source>
        <dbReference type="EMBL" id="MBA5764871.1"/>
    </source>
</evidence>
<keyword evidence="3" id="KW-1185">Reference proteome</keyword>
<proteinExistence type="predicted"/>
<sequence length="78" mass="9015">MSWNVYTSNPTVSDDDIVETSGPKRAENGFHISPHIIEENYRSLEPSFINRFKFSKVLPRDRINEIFPYLSIAAHAFT</sequence>
<gene>
    <name evidence="2" type="ORF">H2O73_21210</name>
</gene>